<dbReference type="EMBL" id="GGFM01009410">
    <property type="protein sequence ID" value="MBW30161.1"/>
    <property type="molecule type" value="Transcribed_RNA"/>
</dbReference>
<accession>A0A2M3ZNQ0</accession>
<sequence>MKDLFLVAFGSFHSVSLTFCAGLFKCDAGFDFHLPYIEAHTLHTNDRQRCVPPCDVTALQQYYLRIPRFTSFAYHRPPHHTSSVYRSDFIS</sequence>
<reference evidence="1" key="1">
    <citation type="submission" date="2018-01" db="EMBL/GenBank/DDBJ databases">
        <title>An insight into the sialome of Amazonian anophelines.</title>
        <authorList>
            <person name="Ribeiro J.M."/>
            <person name="Scarpassa V."/>
            <person name="Calvo E."/>
        </authorList>
    </citation>
    <scope>NUCLEOTIDE SEQUENCE</scope>
    <source>
        <tissue evidence="1">Salivary glands</tissue>
    </source>
</reference>
<proteinExistence type="predicted"/>
<dbReference type="AlphaFoldDB" id="A0A2M3ZNQ0"/>
<name>A0A2M3ZNQ0_9DIPT</name>
<organism evidence="1">
    <name type="scientific">Anopheles braziliensis</name>
    <dbReference type="NCBI Taxonomy" id="58242"/>
    <lineage>
        <taxon>Eukaryota</taxon>
        <taxon>Metazoa</taxon>
        <taxon>Ecdysozoa</taxon>
        <taxon>Arthropoda</taxon>
        <taxon>Hexapoda</taxon>
        <taxon>Insecta</taxon>
        <taxon>Pterygota</taxon>
        <taxon>Neoptera</taxon>
        <taxon>Endopterygota</taxon>
        <taxon>Diptera</taxon>
        <taxon>Nematocera</taxon>
        <taxon>Culicoidea</taxon>
        <taxon>Culicidae</taxon>
        <taxon>Anophelinae</taxon>
        <taxon>Anopheles</taxon>
    </lineage>
</organism>
<protein>
    <submittedName>
        <fullName evidence="1">Putative secreted peptide</fullName>
    </submittedName>
</protein>
<evidence type="ECO:0000313" key="1">
    <source>
        <dbReference type="EMBL" id="MBW30161.1"/>
    </source>
</evidence>